<evidence type="ECO:0000256" key="3">
    <source>
        <dbReference type="ARBA" id="ARBA00022737"/>
    </source>
</evidence>
<evidence type="ECO:0000313" key="9">
    <source>
        <dbReference type="WBParaSite" id="SBAD_0000038001-mRNA-1"/>
    </source>
</evidence>
<dbReference type="Gene3D" id="1.20.5.190">
    <property type="match status" value="3"/>
</dbReference>
<feature type="coiled-coil region" evidence="6">
    <location>
        <begin position="201"/>
        <end position="263"/>
    </location>
</feature>
<reference evidence="7 8" key="2">
    <citation type="submission" date="2018-11" db="EMBL/GenBank/DDBJ databases">
        <authorList>
            <consortium name="Pathogen Informatics"/>
        </authorList>
    </citation>
    <scope>NUCLEOTIDE SEQUENCE [LARGE SCALE GENOMIC DNA]</scope>
</reference>
<dbReference type="Pfam" id="PF00612">
    <property type="entry name" value="IQ"/>
    <property type="match status" value="3"/>
</dbReference>
<dbReference type="SMART" id="SM00015">
    <property type="entry name" value="IQ"/>
    <property type="match status" value="5"/>
</dbReference>
<dbReference type="GO" id="GO:0005737">
    <property type="term" value="C:cytoplasm"/>
    <property type="evidence" value="ECO:0007669"/>
    <property type="project" value="UniProtKB-SubCell"/>
</dbReference>
<dbReference type="Gene3D" id="3.30.70.1590">
    <property type="match status" value="1"/>
</dbReference>
<dbReference type="GO" id="GO:0000922">
    <property type="term" value="C:spindle pole"/>
    <property type="evidence" value="ECO:0007669"/>
    <property type="project" value="TreeGrafter"/>
</dbReference>
<dbReference type="GO" id="GO:0000278">
    <property type="term" value="P:mitotic cell cycle"/>
    <property type="evidence" value="ECO:0007669"/>
    <property type="project" value="TreeGrafter"/>
</dbReference>
<evidence type="ECO:0000256" key="2">
    <source>
        <dbReference type="ARBA" id="ARBA00022490"/>
    </source>
</evidence>
<keyword evidence="8" id="KW-1185">Reference proteome</keyword>
<organism evidence="9">
    <name type="scientific">Soboliphyme baturini</name>
    <dbReference type="NCBI Taxonomy" id="241478"/>
    <lineage>
        <taxon>Eukaryota</taxon>
        <taxon>Metazoa</taxon>
        <taxon>Ecdysozoa</taxon>
        <taxon>Nematoda</taxon>
        <taxon>Enoplea</taxon>
        <taxon>Dorylaimia</taxon>
        <taxon>Dioctophymatida</taxon>
        <taxon>Dioctophymatoidea</taxon>
        <taxon>Soboliphymatidae</taxon>
        <taxon>Soboliphyme</taxon>
    </lineage>
</organism>
<dbReference type="FunFam" id="1.20.5.190:FF:000001">
    <property type="entry name" value="unconventional myosin-Va"/>
    <property type="match status" value="1"/>
</dbReference>
<keyword evidence="4" id="KW-0112">Calmodulin-binding</keyword>
<dbReference type="AlphaFoldDB" id="A0A183I9R8"/>
<dbReference type="SUPFAM" id="SSF52540">
    <property type="entry name" value="P-loop containing nucleoside triphosphate hydrolases"/>
    <property type="match status" value="2"/>
</dbReference>
<gene>
    <name evidence="7" type="ORF">SBAD_LOCUS362</name>
</gene>
<dbReference type="PANTHER" id="PTHR22706:SF1">
    <property type="entry name" value="ASSEMBLY FACTOR FOR SPINDLE MICROTUBULES"/>
    <property type="match status" value="1"/>
</dbReference>
<comment type="subcellular location">
    <subcellularLocation>
        <location evidence="1">Cytoplasm</location>
    </subcellularLocation>
</comment>
<proteinExistence type="predicted"/>
<keyword evidence="5 6" id="KW-0175">Coiled coil</keyword>
<evidence type="ECO:0000256" key="4">
    <source>
        <dbReference type="ARBA" id="ARBA00022860"/>
    </source>
</evidence>
<dbReference type="GO" id="GO:0007051">
    <property type="term" value="P:spindle organization"/>
    <property type="evidence" value="ECO:0007669"/>
    <property type="project" value="TreeGrafter"/>
</dbReference>
<dbReference type="InterPro" id="IPR027417">
    <property type="entry name" value="P-loop_NTPase"/>
</dbReference>
<dbReference type="Proteomes" id="UP000270296">
    <property type="component" value="Unassembled WGS sequence"/>
</dbReference>
<name>A0A183I9R8_9BILA</name>
<keyword evidence="2" id="KW-0963">Cytoplasm</keyword>
<sequence length="268" mass="31749">MDSREFTELTCYSLLQKGKYIFGKTKVFFRVGQVAFIETQRSAKLFKSAVTIQKTYRMHRARLAYKQMRRALSVIQIYCRAWLAWRWSRYIQMHRAALIITSFMKGLVARMRYLKLKRAVLAMQRSVRVKLARAKFLKEKEYRSAVVIQKHVRTFLARRRFLRLKAAAIIIQCCVRSWMARRKLRELKLEAKSFGHLQNLNKGLEKKIMTIQEKMDLMAEENGNVKRLNSLLNEQNNILKAANNQHEAQLRILHTQIDQLKEILTVSK</sequence>
<reference evidence="9" key="1">
    <citation type="submission" date="2016-06" db="UniProtKB">
        <authorList>
            <consortium name="WormBaseParasite"/>
        </authorList>
    </citation>
    <scope>IDENTIFICATION</scope>
</reference>
<evidence type="ECO:0000313" key="7">
    <source>
        <dbReference type="EMBL" id="VDO82778.1"/>
    </source>
</evidence>
<evidence type="ECO:0000256" key="6">
    <source>
        <dbReference type="SAM" id="Coils"/>
    </source>
</evidence>
<dbReference type="InterPro" id="IPR000048">
    <property type="entry name" value="IQ_motif_EF-hand-BS"/>
</dbReference>
<dbReference type="InterPro" id="IPR051185">
    <property type="entry name" value="ASPM"/>
</dbReference>
<dbReference type="OrthoDB" id="5854445at2759"/>
<keyword evidence="3" id="KW-0677">Repeat</keyword>
<protein>
    <submittedName>
        <fullName evidence="9">Myosin motor domain-containing protein</fullName>
    </submittedName>
</protein>
<dbReference type="GO" id="GO:0005516">
    <property type="term" value="F:calmodulin binding"/>
    <property type="evidence" value="ECO:0007669"/>
    <property type="project" value="UniProtKB-KW"/>
</dbReference>
<accession>A0A183I9R8</accession>
<evidence type="ECO:0000256" key="1">
    <source>
        <dbReference type="ARBA" id="ARBA00004496"/>
    </source>
</evidence>
<dbReference type="PANTHER" id="PTHR22706">
    <property type="entry name" value="ASSEMBLY FACTOR FOR SPINDLE MICROTUBULES"/>
    <property type="match status" value="1"/>
</dbReference>
<evidence type="ECO:0000313" key="8">
    <source>
        <dbReference type="Proteomes" id="UP000270296"/>
    </source>
</evidence>
<dbReference type="PROSITE" id="PS50096">
    <property type="entry name" value="IQ"/>
    <property type="match status" value="5"/>
</dbReference>
<dbReference type="GO" id="GO:0051295">
    <property type="term" value="P:establishment of meiotic spindle localization"/>
    <property type="evidence" value="ECO:0007669"/>
    <property type="project" value="TreeGrafter"/>
</dbReference>
<dbReference type="WBParaSite" id="SBAD_0000038001-mRNA-1">
    <property type="protein sequence ID" value="SBAD_0000038001-mRNA-1"/>
    <property type="gene ID" value="SBAD_0000038001"/>
</dbReference>
<evidence type="ECO:0000256" key="5">
    <source>
        <dbReference type="ARBA" id="ARBA00023054"/>
    </source>
</evidence>
<dbReference type="EMBL" id="UZAM01000819">
    <property type="protein sequence ID" value="VDO82778.1"/>
    <property type="molecule type" value="Genomic_DNA"/>
</dbReference>